<dbReference type="Pfam" id="PF07103">
    <property type="entry name" value="DUF1365"/>
    <property type="match status" value="1"/>
</dbReference>
<gene>
    <name evidence="1" type="ORF">NHU_03801</name>
</gene>
<dbReference type="eggNOG" id="COG3496">
    <property type="taxonomic scope" value="Bacteria"/>
</dbReference>
<dbReference type="AlphaFoldDB" id="A0A0D6B7V9"/>
<dbReference type="PANTHER" id="PTHR33973:SF4">
    <property type="entry name" value="OS07G0153300 PROTEIN"/>
    <property type="match status" value="1"/>
</dbReference>
<dbReference type="Proteomes" id="UP000064912">
    <property type="component" value="Chromosome"/>
</dbReference>
<dbReference type="KEGG" id="rsu:NHU_03801"/>
<evidence type="ECO:0000313" key="1">
    <source>
        <dbReference type="EMBL" id="BAQ70925.1"/>
    </source>
</evidence>
<dbReference type="PATRIC" id="fig|35806.4.peg.3895"/>
<organism evidence="1 2">
    <name type="scientific">Rhodovulum sulfidophilum</name>
    <name type="common">Rhodobacter sulfidophilus</name>
    <dbReference type="NCBI Taxonomy" id="35806"/>
    <lineage>
        <taxon>Bacteria</taxon>
        <taxon>Pseudomonadati</taxon>
        <taxon>Pseudomonadota</taxon>
        <taxon>Alphaproteobacteria</taxon>
        <taxon>Rhodobacterales</taxon>
        <taxon>Paracoccaceae</taxon>
        <taxon>Rhodovulum</taxon>
    </lineage>
</organism>
<dbReference type="EMBL" id="AP014800">
    <property type="protein sequence ID" value="BAQ70925.1"/>
    <property type="molecule type" value="Genomic_DNA"/>
</dbReference>
<protein>
    <recommendedName>
        <fullName evidence="3">Cyclopropane-fatty-acyl-phospholipid synthase</fullName>
    </recommendedName>
</protein>
<sequence>MTAVVEHIRGKTFHQRRGRVGHKLAHTVDYVLFDAEAQELKAPGWFGRVPGKPMAVLDSDHGGPKGQGRGAAWVREVLKARDLFAIRGKIELMTLPRVLGHEFNPVSFWLCHDTEDQLRAVIAEVNNTFGDRHCYLCCHPDQRPIEPSDILTATKILHVSPFLPIAGGYRFRFDIRPEKVGIWIDYSADAEEGLYATLTGPRRPLSRWSMLKSALRRPFGSRRVLVLIHWHALVLFLKGAKYRARPEPPAEELS</sequence>
<evidence type="ECO:0000313" key="2">
    <source>
        <dbReference type="Proteomes" id="UP000064912"/>
    </source>
</evidence>
<dbReference type="InterPro" id="IPR010775">
    <property type="entry name" value="DUF1365"/>
</dbReference>
<evidence type="ECO:0008006" key="3">
    <source>
        <dbReference type="Google" id="ProtNLM"/>
    </source>
</evidence>
<name>A0A0D6B7V9_RHOSU</name>
<reference evidence="1 2" key="1">
    <citation type="submission" date="2015-02" db="EMBL/GenBank/DDBJ databases">
        <title>Genome sequene of Rhodovulum sulfidophilum DSM 2351.</title>
        <authorList>
            <person name="Nagao N."/>
        </authorList>
    </citation>
    <scope>NUCLEOTIDE SEQUENCE [LARGE SCALE GENOMIC DNA]</scope>
    <source>
        <strain evidence="1 2">DSM 2351</strain>
    </source>
</reference>
<proteinExistence type="predicted"/>
<accession>A0A0D6B7V9</accession>
<dbReference type="PANTHER" id="PTHR33973">
    <property type="entry name" value="OS07G0153300 PROTEIN"/>
    <property type="match status" value="1"/>
</dbReference>